<proteinExistence type="predicted"/>
<protein>
    <submittedName>
        <fullName evidence="1">Uncharacterized protein</fullName>
    </submittedName>
</protein>
<dbReference type="Proteomes" id="UP000648722">
    <property type="component" value="Unassembled WGS sequence"/>
</dbReference>
<accession>A0ABQ1XWJ1</accession>
<reference evidence="2" key="1">
    <citation type="journal article" date="2019" name="Int. J. Syst. Evol. Microbiol.">
        <title>The Global Catalogue of Microorganisms (GCM) 10K type strain sequencing project: providing services to taxonomists for standard genome sequencing and annotation.</title>
        <authorList>
            <consortium name="The Broad Institute Genomics Platform"/>
            <consortium name="The Broad Institute Genome Sequencing Center for Infectious Disease"/>
            <person name="Wu L."/>
            <person name="Ma J."/>
        </authorList>
    </citation>
    <scope>NUCLEOTIDE SEQUENCE [LARGE SCALE GENOMIC DNA]</scope>
    <source>
        <strain evidence="2">CGMCC 1.12766</strain>
    </source>
</reference>
<comment type="caution">
    <text evidence="1">The sequence shown here is derived from an EMBL/GenBank/DDBJ whole genome shotgun (WGS) entry which is preliminary data.</text>
</comment>
<keyword evidence="2" id="KW-1185">Reference proteome</keyword>
<gene>
    <name evidence="1" type="ORF">GCM10007420_22130</name>
</gene>
<dbReference type="EMBL" id="BMFS01000010">
    <property type="protein sequence ID" value="GGH05235.1"/>
    <property type="molecule type" value="Genomic_DNA"/>
</dbReference>
<name>A0ABQ1XWJ1_9PROT</name>
<sequence length="47" mass="5121">MNVKTIPDTGDQSESSDFFPGLLFLSPRVAKDPANEILRVANCALEI</sequence>
<organism evidence="1 2">
    <name type="scientific">Glycocaulis albus</name>
    <dbReference type="NCBI Taxonomy" id="1382801"/>
    <lineage>
        <taxon>Bacteria</taxon>
        <taxon>Pseudomonadati</taxon>
        <taxon>Pseudomonadota</taxon>
        <taxon>Alphaproteobacteria</taxon>
        <taxon>Maricaulales</taxon>
        <taxon>Maricaulaceae</taxon>
        <taxon>Glycocaulis</taxon>
    </lineage>
</organism>
<evidence type="ECO:0000313" key="1">
    <source>
        <dbReference type="EMBL" id="GGH05235.1"/>
    </source>
</evidence>
<evidence type="ECO:0000313" key="2">
    <source>
        <dbReference type="Proteomes" id="UP000648722"/>
    </source>
</evidence>
<dbReference type="RefSeq" id="WP_188452649.1">
    <property type="nucleotide sequence ID" value="NZ_BMFS01000010.1"/>
</dbReference>